<reference evidence="9 10" key="1">
    <citation type="journal article" date="2013" name="Genome Announc.">
        <title>Draft Genome Sequence of Catellicoccus marimammalium, a Novel Species Commonly Found in Gull Feces.</title>
        <authorList>
            <person name="Weigand M.R."/>
            <person name="Ryu H."/>
            <person name="Bozcek L."/>
            <person name="Konstantinidis K.T."/>
            <person name="Santo Domingo J.W."/>
        </authorList>
    </citation>
    <scope>NUCLEOTIDE SEQUENCE [LARGE SCALE GENOMIC DNA]</scope>
    <source>
        <strain evidence="9 10">M35/04/3</strain>
    </source>
</reference>
<organism evidence="9 10">
    <name type="scientific">Catellicoccus marimammalium M35/04/3</name>
    <dbReference type="NCBI Taxonomy" id="1234409"/>
    <lineage>
        <taxon>Bacteria</taxon>
        <taxon>Bacillati</taxon>
        <taxon>Bacillota</taxon>
        <taxon>Bacilli</taxon>
        <taxon>Lactobacillales</taxon>
        <taxon>Enterococcaceae</taxon>
        <taxon>Catellicoccus</taxon>
    </lineage>
</organism>
<name>K8ZA49_9ENTE</name>
<gene>
    <name evidence="9" type="ORF">C683_0188</name>
</gene>
<sequence length="664" mass="72266">MKMKKSWLTLIALLGISGIGYAQQADASSTDDSLQSTYEEMTKSKELDLPDLFVNDSNSSNNESTDKDSHTPNVSDGSTSGNKPDTSKPNIGSGSNKPHFPSLKPQVVQGQIQFEGGAPAVSEIQLTLRGGKGFFAFATAKASNSWSFQFEKSPLIPMKDVKVSVMKPFSVANDYVASATVTNPKQVTVTLKKKAIIQGTVTVDNQGVSPLMVPNHPLVSVTVVDKKTGKKVVPQIKNLKNGIAYQLKAAPGATAEDYTITPSMGRAKQYELVQNGTNFVYRLKVTSLKGTITFNDSSDLHRPKSLILPIECPDSSLPVTKAKVVSKNGKVWTYQSPNLPAVDENGKALSYYVIFPNLPFYQKPKVTGNDAVYNCRQGLVPIQSVVQGDIDHHLPTYVKIKDETTGQYVFRFNGYLPVGHTYSIIPQKLSGYKTPKAVRVRLGEDGLLEQQVDGVWTVIPGVTFAYEAKKEPSFELKDPLLFEKIKEQLKKKIEEAIKNGVIKDLASLKKFLQEQFEHLKDQYPGFTLPDFKDILNKIHLTKPSLPHLPGLPSNLGDLFGNSGLGEGGLSDTSNGLSFPKGGLDLDGLSASDGTPLSFPTTTSEDLGISTPSTKSNISAKDKDTLTLPQTGMNQQKNLVLIGAAIIALVAVIVYYFLVVKRRNH</sequence>
<feature type="chain" id="PRO_5038564155" description="Gram-positive cocci surface proteins LPxTG domain-containing protein" evidence="7">
    <location>
        <begin position="23"/>
        <end position="664"/>
    </location>
</feature>
<evidence type="ECO:0000256" key="2">
    <source>
        <dbReference type="ARBA" id="ARBA00022525"/>
    </source>
</evidence>
<evidence type="ECO:0000256" key="3">
    <source>
        <dbReference type="ARBA" id="ARBA00022729"/>
    </source>
</evidence>
<comment type="caution">
    <text evidence="9">The sequence shown here is derived from an EMBL/GenBank/DDBJ whole genome shotgun (WGS) entry which is preliminary data.</text>
</comment>
<feature type="compositionally biased region" description="Polar residues" evidence="5">
    <location>
        <begin position="71"/>
        <end position="96"/>
    </location>
</feature>
<keyword evidence="10" id="KW-1185">Reference proteome</keyword>
<dbReference type="InterPro" id="IPR019931">
    <property type="entry name" value="LPXTG_anchor"/>
</dbReference>
<evidence type="ECO:0000256" key="5">
    <source>
        <dbReference type="SAM" id="MobiDB-lite"/>
    </source>
</evidence>
<dbReference type="Pfam" id="PF00746">
    <property type="entry name" value="Gram_pos_anchor"/>
    <property type="match status" value="1"/>
</dbReference>
<dbReference type="EMBL" id="AMYT01000007">
    <property type="protein sequence ID" value="EKU27929.1"/>
    <property type="molecule type" value="Genomic_DNA"/>
</dbReference>
<evidence type="ECO:0000313" key="10">
    <source>
        <dbReference type="Proteomes" id="UP000016057"/>
    </source>
</evidence>
<keyword evidence="6" id="KW-1133">Transmembrane helix</keyword>
<feature type="region of interest" description="Disordered" evidence="5">
    <location>
        <begin position="24"/>
        <end position="103"/>
    </location>
</feature>
<accession>K8ZA49</accession>
<keyword evidence="6" id="KW-0472">Membrane</keyword>
<feature type="domain" description="Gram-positive cocci surface proteins LPxTG" evidence="8">
    <location>
        <begin position="626"/>
        <end position="663"/>
    </location>
</feature>
<evidence type="ECO:0000259" key="8">
    <source>
        <dbReference type="Pfam" id="PF00746"/>
    </source>
</evidence>
<evidence type="ECO:0000256" key="7">
    <source>
        <dbReference type="SAM" id="SignalP"/>
    </source>
</evidence>
<feature type="signal peptide" evidence="7">
    <location>
        <begin position="1"/>
        <end position="22"/>
    </location>
</feature>
<dbReference type="AlphaFoldDB" id="K8ZA49"/>
<keyword evidence="2" id="KW-0964">Secreted</keyword>
<keyword evidence="3 7" id="KW-0732">Signal</keyword>
<evidence type="ECO:0000256" key="4">
    <source>
        <dbReference type="ARBA" id="ARBA00023088"/>
    </source>
</evidence>
<feature type="compositionally biased region" description="Polar residues" evidence="5">
    <location>
        <begin position="25"/>
        <end position="39"/>
    </location>
</feature>
<dbReference type="STRING" id="1234409.C683_0188"/>
<proteinExistence type="predicted"/>
<keyword evidence="1" id="KW-0134">Cell wall</keyword>
<keyword evidence="6" id="KW-0812">Transmembrane</keyword>
<dbReference type="Proteomes" id="UP000016057">
    <property type="component" value="Unassembled WGS sequence"/>
</dbReference>
<dbReference type="NCBIfam" id="TIGR01167">
    <property type="entry name" value="LPXTG_anchor"/>
    <property type="match status" value="1"/>
</dbReference>
<keyword evidence="4" id="KW-0572">Peptidoglycan-anchor</keyword>
<dbReference type="RefSeq" id="WP_009488410.1">
    <property type="nucleotide sequence ID" value="NZ_AMYT01000007.1"/>
</dbReference>
<protein>
    <recommendedName>
        <fullName evidence="8">Gram-positive cocci surface proteins LPxTG domain-containing protein</fullName>
    </recommendedName>
</protein>
<evidence type="ECO:0000256" key="1">
    <source>
        <dbReference type="ARBA" id="ARBA00022512"/>
    </source>
</evidence>
<evidence type="ECO:0000313" key="9">
    <source>
        <dbReference type="EMBL" id="EKU27929.1"/>
    </source>
</evidence>
<evidence type="ECO:0000256" key="6">
    <source>
        <dbReference type="SAM" id="Phobius"/>
    </source>
</evidence>
<feature type="transmembrane region" description="Helical" evidence="6">
    <location>
        <begin position="638"/>
        <end position="658"/>
    </location>
</feature>